<sequence length="202" mass="23258">MVYCPSTSEQDKQEKGLDGMLEKYLIEHCSPTLASLKTANLFTYAYTSEQELSQDIFRWNNQLADKGIELIVLRRKERAALIYVCRTSYLKRDLSQPGVAYFLRKYGYRSVEPAYALQRLKQRLAESGEFPHEIGVFLGYPLGDVIGFIKNAGKSSKCSGCWKVYCNECEAIRTFAKYKKCREIYVRLWKDGRSVRQLTVAA</sequence>
<evidence type="ECO:0000313" key="1">
    <source>
        <dbReference type="EMBL" id="EET60750.1"/>
    </source>
</evidence>
<dbReference type="InterPro" id="IPR024523">
    <property type="entry name" value="DUF3793"/>
</dbReference>
<evidence type="ECO:0000313" key="2">
    <source>
        <dbReference type="Proteomes" id="UP000005561"/>
    </source>
</evidence>
<dbReference type="AlphaFoldDB" id="C6LF11"/>
<dbReference type="Pfam" id="PF12672">
    <property type="entry name" value="DUF3793"/>
    <property type="match status" value="1"/>
</dbReference>
<comment type="caution">
    <text evidence="1">The sequence shown here is derived from an EMBL/GenBank/DDBJ whole genome shotgun (WGS) entry which is preliminary data.</text>
</comment>
<proteinExistence type="predicted"/>
<organism evidence="1 2">
    <name type="scientific">Marvinbryantia formatexigens DSM 14469</name>
    <dbReference type="NCBI Taxonomy" id="478749"/>
    <lineage>
        <taxon>Bacteria</taxon>
        <taxon>Bacillati</taxon>
        <taxon>Bacillota</taxon>
        <taxon>Clostridia</taxon>
        <taxon>Lachnospirales</taxon>
        <taxon>Lachnospiraceae</taxon>
        <taxon>Marvinbryantia</taxon>
    </lineage>
</organism>
<accession>C6LF11</accession>
<dbReference type="eggNOG" id="ENOG5032SGE">
    <property type="taxonomic scope" value="Bacteria"/>
</dbReference>
<gene>
    <name evidence="1" type="ORF">BRYFOR_07212</name>
</gene>
<protein>
    <recommendedName>
        <fullName evidence="3">DUF3793 family protein</fullName>
    </recommendedName>
</protein>
<dbReference type="EMBL" id="ACCL02000009">
    <property type="protein sequence ID" value="EET60750.1"/>
    <property type="molecule type" value="Genomic_DNA"/>
</dbReference>
<dbReference type="STRING" id="168384.SAMN05660368_02364"/>
<keyword evidence="2" id="KW-1185">Reference proteome</keyword>
<name>C6LF11_9FIRM</name>
<evidence type="ECO:0008006" key="3">
    <source>
        <dbReference type="Google" id="ProtNLM"/>
    </source>
</evidence>
<reference evidence="1" key="1">
    <citation type="submission" date="2009-07" db="EMBL/GenBank/DDBJ databases">
        <authorList>
            <person name="Weinstock G."/>
            <person name="Sodergren E."/>
            <person name="Clifton S."/>
            <person name="Fulton L."/>
            <person name="Fulton B."/>
            <person name="Courtney L."/>
            <person name="Fronick C."/>
            <person name="Harrison M."/>
            <person name="Strong C."/>
            <person name="Farmer C."/>
            <person name="Delahaunty K."/>
            <person name="Markovic C."/>
            <person name="Hall O."/>
            <person name="Minx P."/>
            <person name="Tomlinson C."/>
            <person name="Mitreva M."/>
            <person name="Nelson J."/>
            <person name="Hou S."/>
            <person name="Wollam A."/>
            <person name="Pepin K.H."/>
            <person name="Johnson M."/>
            <person name="Bhonagiri V."/>
            <person name="Nash W.E."/>
            <person name="Warren W."/>
            <person name="Chinwalla A."/>
            <person name="Mardis E.R."/>
            <person name="Wilson R.K."/>
        </authorList>
    </citation>
    <scope>NUCLEOTIDE SEQUENCE [LARGE SCALE GENOMIC DNA]</scope>
    <source>
        <strain evidence="1">DSM 14469</strain>
    </source>
</reference>
<dbReference type="Proteomes" id="UP000005561">
    <property type="component" value="Unassembled WGS sequence"/>
</dbReference>